<reference evidence="2 3" key="1">
    <citation type="submission" date="2020-08" db="EMBL/GenBank/DDBJ databases">
        <title>Genomic Encyclopedia of Type Strains, Phase IV (KMG-IV): sequencing the most valuable type-strain genomes for metagenomic binning, comparative biology and taxonomic classification.</title>
        <authorList>
            <person name="Goeker M."/>
        </authorList>
    </citation>
    <scope>NUCLEOTIDE SEQUENCE [LARGE SCALE GENOMIC DNA]</scope>
    <source>
        <strain evidence="2 3">DSM 103336</strain>
    </source>
</reference>
<dbReference type="AlphaFoldDB" id="A0A7W9BS09"/>
<dbReference type="RefSeq" id="WP_229673861.1">
    <property type="nucleotide sequence ID" value="NZ_BMJP01000002.1"/>
</dbReference>
<dbReference type="Pfam" id="PF09995">
    <property type="entry name" value="MPAB_Lcp_cat"/>
    <property type="match status" value="1"/>
</dbReference>
<evidence type="ECO:0000313" key="3">
    <source>
        <dbReference type="Proteomes" id="UP000546701"/>
    </source>
</evidence>
<keyword evidence="3" id="KW-1185">Reference proteome</keyword>
<sequence>MLSLPRAAIRVRIEPLLAGDRSLDRPKGDDGLFGPRSAAWAVHGDVTAMLIGGVSSLLLQMLHPAALAGVLDHSDFRRDMRGRLLRTARFVGITTYGSTAAAEAAIARVRRIHAGVNGTVPGGAAYSANDPDLLGWVHVAETTSFLAAYLRYRDPWFPARRQDAYHAEMAELVRRLGARDVPATRRAAAAYMRNARAELRADARTRDVARLILTQAAPDAVAVPFQRLMLEAGVDLLPRWARAMHGLDRPVPVRVATRTGAAMAGRAVWWAMTT</sequence>
<organism evidence="2 3">
    <name type="scientific">Sphingomonas prati</name>
    <dbReference type="NCBI Taxonomy" id="1843237"/>
    <lineage>
        <taxon>Bacteria</taxon>
        <taxon>Pseudomonadati</taxon>
        <taxon>Pseudomonadota</taxon>
        <taxon>Alphaproteobacteria</taxon>
        <taxon>Sphingomonadales</taxon>
        <taxon>Sphingomonadaceae</taxon>
        <taxon>Sphingomonas</taxon>
    </lineage>
</organism>
<evidence type="ECO:0000259" key="1">
    <source>
        <dbReference type="Pfam" id="PF09995"/>
    </source>
</evidence>
<protein>
    <submittedName>
        <fullName evidence="2">Uncharacterized protein (DUF2236 family)</fullName>
    </submittedName>
</protein>
<evidence type="ECO:0000313" key="2">
    <source>
        <dbReference type="EMBL" id="MBB5728921.1"/>
    </source>
</evidence>
<comment type="caution">
    <text evidence="2">The sequence shown here is derived from an EMBL/GenBank/DDBJ whole genome shotgun (WGS) entry which is preliminary data.</text>
</comment>
<proteinExistence type="predicted"/>
<dbReference type="EMBL" id="JACIJR010000003">
    <property type="protein sequence ID" value="MBB5728921.1"/>
    <property type="molecule type" value="Genomic_DNA"/>
</dbReference>
<dbReference type="InterPro" id="IPR018713">
    <property type="entry name" value="MPAB/Lcp_cat_dom"/>
</dbReference>
<dbReference type="PANTHER" id="PTHR36151">
    <property type="entry name" value="BLR2777 PROTEIN"/>
    <property type="match status" value="1"/>
</dbReference>
<name>A0A7W9BS09_9SPHN</name>
<gene>
    <name evidence="2" type="ORF">FHS99_001399</name>
</gene>
<dbReference type="GO" id="GO:0016491">
    <property type="term" value="F:oxidoreductase activity"/>
    <property type="evidence" value="ECO:0007669"/>
    <property type="project" value="InterPro"/>
</dbReference>
<accession>A0A7W9BS09</accession>
<dbReference type="Proteomes" id="UP000546701">
    <property type="component" value="Unassembled WGS sequence"/>
</dbReference>
<dbReference type="PANTHER" id="PTHR36151:SF3">
    <property type="entry name" value="ER-BOUND OXYGENASE MPAB_MPAB'_RUBBER OXYGENASE CATALYTIC DOMAIN-CONTAINING PROTEIN"/>
    <property type="match status" value="1"/>
</dbReference>
<feature type="domain" description="ER-bound oxygenase mpaB/mpaB'/Rubber oxygenase catalytic" evidence="1">
    <location>
        <begin position="40"/>
        <end position="261"/>
    </location>
</feature>